<feature type="transmembrane region" description="Helical" evidence="9">
    <location>
        <begin position="89"/>
        <end position="107"/>
    </location>
</feature>
<keyword evidence="7 9" id="KW-0472">Membrane</keyword>
<evidence type="ECO:0000256" key="3">
    <source>
        <dbReference type="ARBA" id="ARBA00022448"/>
    </source>
</evidence>
<dbReference type="GO" id="GO:0055085">
    <property type="term" value="P:transmembrane transport"/>
    <property type="evidence" value="ECO:0007669"/>
    <property type="project" value="InterPro"/>
</dbReference>
<dbReference type="CDD" id="cd06550">
    <property type="entry name" value="TM_ABC_iron-siderophores_like"/>
    <property type="match status" value="1"/>
</dbReference>
<dbReference type="OrthoDB" id="9788905at2"/>
<feature type="transmembrane region" description="Helical" evidence="9">
    <location>
        <begin position="60"/>
        <end position="77"/>
    </location>
</feature>
<feature type="transmembrane region" description="Helical" evidence="9">
    <location>
        <begin position="231"/>
        <end position="250"/>
    </location>
</feature>
<feature type="transmembrane region" description="Helical" evidence="9">
    <location>
        <begin position="256"/>
        <end position="276"/>
    </location>
</feature>
<dbReference type="InterPro" id="IPR037294">
    <property type="entry name" value="ABC_BtuC-like"/>
</dbReference>
<feature type="transmembrane region" description="Helical" evidence="9">
    <location>
        <begin position="145"/>
        <end position="163"/>
    </location>
</feature>
<comment type="subcellular location">
    <subcellularLocation>
        <location evidence="1 8">Cell membrane</location>
        <topology evidence="1 8">Multi-pass membrane protein</topology>
    </subcellularLocation>
</comment>
<feature type="transmembrane region" description="Helical" evidence="9">
    <location>
        <begin position="175"/>
        <end position="198"/>
    </location>
</feature>
<dbReference type="PANTHER" id="PTHR30477">
    <property type="entry name" value="ABC-TRANSPORTER METAL-BINDING PROTEIN"/>
    <property type="match status" value="1"/>
</dbReference>
<evidence type="ECO:0000256" key="5">
    <source>
        <dbReference type="ARBA" id="ARBA00022692"/>
    </source>
</evidence>
<evidence type="ECO:0000256" key="8">
    <source>
        <dbReference type="RuleBase" id="RU003943"/>
    </source>
</evidence>
<accession>A0A5C7AJM3</accession>
<reference evidence="10 11" key="1">
    <citation type="submission" date="2019-08" db="EMBL/GenBank/DDBJ databases">
        <title>Genome sequence of Gelidibacter salicanalis IC162T.</title>
        <authorList>
            <person name="Bowman J.P."/>
        </authorList>
    </citation>
    <scope>NUCLEOTIDE SEQUENCE [LARGE SCALE GENOMIC DNA]</scope>
    <source>
        <strain evidence="10 11">IC162</strain>
    </source>
</reference>
<dbReference type="Proteomes" id="UP000321734">
    <property type="component" value="Unassembled WGS sequence"/>
</dbReference>
<comment type="similarity">
    <text evidence="2 8">Belongs to the ABC-3 integral membrane protein family.</text>
</comment>
<dbReference type="SUPFAM" id="SSF81345">
    <property type="entry name" value="ABC transporter involved in vitamin B12 uptake, BtuC"/>
    <property type="match status" value="1"/>
</dbReference>
<evidence type="ECO:0000256" key="9">
    <source>
        <dbReference type="SAM" id="Phobius"/>
    </source>
</evidence>
<evidence type="ECO:0000256" key="1">
    <source>
        <dbReference type="ARBA" id="ARBA00004651"/>
    </source>
</evidence>
<name>A0A5C7AJM3_9FLAO</name>
<dbReference type="Pfam" id="PF00950">
    <property type="entry name" value="ABC-3"/>
    <property type="match status" value="1"/>
</dbReference>
<dbReference type="RefSeq" id="WP_146892585.1">
    <property type="nucleotide sequence ID" value="NZ_VORX01000003.1"/>
</dbReference>
<keyword evidence="6 9" id="KW-1133">Transmembrane helix</keyword>
<evidence type="ECO:0000256" key="4">
    <source>
        <dbReference type="ARBA" id="ARBA00022475"/>
    </source>
</evidence>
<keyword evidence="11" id="KW-1185">Reference proteome</keyword>
<evidence type="ECO:0000256" key="2">
    <source>
        <dbReference type="ARBA" id="ARBA00008034"/>
    </source>
</evidence>
<evidence type="ECO:0000256" key="7">
    <source>
        <dbReference type="ARBA" id="ARBA00023136"/>
    </source>
</evidence>
<dbReference type="GO" id="GO:0043190">
    <property type="term" value="C:ATP-binding cassette (ABC) transporter complex"/>
    <property type="evidence" value="ECO:0007669"/>
    <property type="project" value="InterPro"/>
</dbReference>
<dbReference type="EMBL" id="VORX01000003">
    <property type="protein sequence ID" value="TXE08537.1"/>
    <property type="molecule type" value="Genomic_DNA"/>
</dbReference>
<dbReference type="GO" id="GO:0010043">
    <property type="term" value="P:response to zinc ion"/>
    <property type="evidence" value="ECO:0007669"/>
    <property type="project" value="TreeGrafter"/>
</dbReference>
<feature type="transmembrane region" description="Helical" evidence="9">
    <location>
        <begin position="37"/>
        <end position="54"/>
    </location>
</feature>
<evidence type="ECO:0000256" key="6">
    <source>
        <dbReference type="ARBA" id="ARBA00022989"/>
    </source>
</evidence>
<feature type="transmembrane region" description="Helical" evidence="9">
    <location>
        <begin position="204"/>
        <end position="224"/>
    </location>
</feature>
<dbReference type="InterPro" id="IPR001626">
    <property type="entry name" value="ABC_TroCD"/>
</dbReference>
<feature type="transmembrane region" description="Helical" evidence="9">
    <location>
        <begin position="6"/>
        <end position="28"/>
    </location>
</feature>
<dbReference type="Gene3D" id="1.10.3470.10">
    <property type="entry name" value="ABC transporter involved in vitamin B12 uptake, BtuC"/>
    <property type="match status" value="1"/>
</dbReference>
<proteinExistence type="inferred from homology"/>
<protein>
    <submittedName>
        <fullName evidence="10">Metal ABC transporter permease</fullName>
    </submittedName>
</protein>
<evidence type="ECO:0000313" key="10">
    <source>
        <dbReference type="EMBL" id="TXE08537.1"/>
    </source>
</evidence>
<keyword evidence="5 8" id="KW-0812">Transmembrane</keyword>
<sequence length="386" mass="41975">MNSAQFEIQLIASLVAIACAIPGTFLVLRKMAMISDAISHSILPGIVVGFFITQDLNSPWLILLAAFTGVITVALVERIQKTGLVKEDTAIGLVFPALFSIGVIMIAKNANDVHLDVDAVLLGELAFAPFDRLTAGGTDIGPKSLWVIGTILTITIGLLIAFFKELKVSTFDPGLSASLGFSPLVIHYGLMTVSSVTTVGAFDAVGAILVVALMIAPAACAYLLTTDLKKMLGLAVFFGVFSAISGYWMAHWLDASIAGSITTMLGVVFLLIYLFAPSKGLIAVMYRDKQQRIEVSLLTFLLHLKNHSEVRERHVNHLNEHINWQKVKSETVLDLALKNNMILINQNIVSLTAKGDEFTSQAIDYIITNEDAQIEDMKEDFFLFRG</sequence>
<keyword evidence="3 8" id="KW-0813">Transport</keyword>
<comment type="caution">
    <text evidence="10">The sequence shown here is derived from an EMBL/GenBank/DDBJ whole genome shotgun (WGS) entry which is preliminary data.</text>
</comment>
<keyword evidence="4" id="KW-1003">Cell membrane</keyword>
<dbReference type="PANTHER" id="PTHR30477:SF8">
    <property type="entry name" value="METAL TRANSPORT SYSTEM MEMBRANE PROTEIN CT_070-RELATED"/>
    <property type="match status" value="1"/>
</dbReference>
<organism evidence="10 11">
    <name type="scientific">Gelidibacter salicanalis</name>
    <dbReference type="NCBI Taxonomy" id="291193"/>
    <lineage>
        <taxon>Bacteria</taxon>
        <taxon>Pseudomonadati</taxon>
        <taxon>Bacteroidota</taxon>
        <taxon>Flavobacteriia</taxon>
        <taxon>Flavobacteriales</taxon>
        <taxon>Flavobacteriaceae</taxon>
        <taxon>Gelidibacter</taxon>
    </lineage>
</organism>
<gene>
    <name evidence="10" type="ORF">ES711_08520</name>
</gene>
<evidence type="ECO:0000313" key="11">
    <source>
        <dbReference type="Proteomes" id="UP000321734"/>
    </source>
</evidence>
<dbReference type="AlphaFoldDB" id="A0A5C7AJM3"/>